<dbReference type="PANTHER" id="PTHR21666">
    <property type="entry name" value="PEPTIDASE-RELATED"/>
    <property type="match status" value="1"/>
</dbReference>
<feature type="domain" description="M23ase beta-sheet core" evidence="2">
    <location>
        <begin position="101"/>
        <end position="188"/>
    </location>
</feature>
<sequence>MNNWLDWRRDEMIRAAKRREWERLQDECKRRRIDAAIACMSVIGLVLALGIGIVADADAGEIPAYPSGAAVSQCEALYGWPVETVIIEQKFERPLNTWSPGHRGIDLAAETGTAILAPKAGTVSFAGKVAGKDVVSVRHSNGVVSTFEPASTDFAVGTKVTRGQTIGTVEGESDHCKDQCLHWGLKRGAADYLDPEHVSGNKRIALKPLE</sequence>
<dbReference type="Pfam" id="PF01551">
    <property type="entry name" value="Peptidase_M23"/>
    <property type="match status" value="1"/>
</dbReference>
<dbReference type="AlphaFoldDB" id="A0A2U2NCG0"/>
<evidence type="ECO:0000256" key="1">
    <source>
        <dbReference type="SAM" id="Phobius"/>
    </source>
</evidence>
<dbReference type="CDD" id="cd12797">
    <property type="entry name" value="M23_peptidase"/>
    <property type="match status" value="1"/>
</dbReference>
<evidence type="ECO:0000313" key="4">
    <source>
        <dbReference type="Proteomes" id="UP000245876"/>
    </source>
</evidence>
<accession>A0A2U2NCG0</accession>
<gene>
    <name evidence="3" type="ORF">DF196_00735</name>
</gene>
<evidence type="ECO:0000313" key="3">
    <source>
        <dbReference type="EMBL" id="PWG66793.1"/>
    </source>
</evidence>
<name>A0A2U2NCG0_9BIFI</name>
<comment type="caution">
    <text evidence="3">The sequence shown here is derived from an EMBL/GenBank/DDBJ whole genome shotgun (WGS) entry which is preliminary data.</text>
</comment>
<reference evidence="3 4" key="1">
    <citation type="journal article" date="2018" name="Int. J. Syst. Evol. Microbiol.">
        <title>Bifidobacterium callitrichidarum sp. nov. from the faeces of the emperor tamarin (Saguinus imperator).</title>
        <authorList>
            <person name="Modesto M."/>
            <person name="Michelini S."/>
            <person name="Sansosti M.C."/>
            <person name="De Filippo C."/>
            <person name="Cavalieri D."/>
            <person name="Qvirist L."/>
            <person name="Andlid T."/>
            <person name="Spiezio C."/>
            <person name="Sandri C."/>
            <person name="Pascarelli S."/>
            <person name="Sgorbati B."/>
            <person name="Mattarelli P."/>
        </authorList>
    </citation>
    <scope>NUCLEOTIDE SEQUENCE [LARGE SCALE GENOMIC DNA]</scope>
    <source>
        <strain evidence="3 4">TRI 5</strain>
    </source>
</reference>
<dbReference type="SUPFAM" id="SSF51261">
    <property type="entry name" value="Duplicated hybrid motif"/>
    <property type="match status" value="1"/>
</dbReference>
<dbReference type="InterPro" id="IPR050570">
    <property type="entry name" value="Cell_wall_metabolism_enzyme"/>
</dbReference>
<keyword evidence="4" id="KW-1185">Reference proteome</keyword>
<keyword evidence="1" id="KW-0472">Membrane</keyword>
<dbReference type="PANTHER" id="PTHR21666:SF270">
    <property type="entry name" value="MUREIN HYDROLASE ACTIVATOR ENVC"/>
    <property type="match status" value="1"/>
</dbReference>
<dbReference type="InterPro" id="IPR016047">
    <property type="entry name" value="M23ase_b-sheet_dom"/>
</dbReference>
<dbReference type="GO" id="GO:0004222">
    <property type="term" value="F:metalloendopeptidase activity"/>
    <property type="evidence" value="ECO:0007669"/>
    <property type="project" value="TreeGrafter"/>
</dbReference>
<dbReference type="Gene3D" id="2.70.70.10">
    <property type="entry name" value="Glucose Permease (Domain IIA)"/>
    <property type="match status" value="1"/>
</dbReference>
<proteinExistence type="predicted"/>
<organism evidence="3 4">
    <name type="scientific">Bifidobacterium callitrichidarum</name>
    <dbReference type="NCBI Taxonomy" id="2052941"/>
    <lineage>
        <taxon>Bacteria</taxon>
        <taxon>Bacillati</taxon>
        <taxon>Actinomycetota</taxon>
        <taxon>Actinomycetes</taxon>
        <taxon>Bifidobacteriales</taxon>
        <taxon>Bifidobacteriaceae</taxon>
        <taxon>Bifidobacterium</taxon>
    </lineage>
</organism>
<dbReference type="InterPro" id="IPR011055">
    <property type="entry name" value="Dup_hybrid_motif"/>
</dbReference>
<evidence type="ECO:0000259" key="2">
    <source>
        <dbReference type="Pfam" id="PF01551"/>
    </source>
</evidence>
<dbReference type="Proteomes" id="UP000245876">
    <property type="component" value="Unassembled WGS sequence"/>
</dbReference>
<feature type="transmembrane region" description="Helical" evidence="1">
    <location>
        <begin position="33"/>
        <end position="55"/>
    </location>
</feature>
<keyword evidence="1" id="KW-0812">Transmembrane</keyword>
<protein>
    <submittedName>
        <fullName evidence="3">M23 family peptidase</fullName>
    </submittedName>
</protein>
<dbReference type="OrthoDB" id="5245088at2"/>
<dbReference type="EMBL" id="QFFM01000002">
    <property type="protein sequence ID" value="PWG66793.1"/>
    <property type="molecule type" value="Genomic_DNA"/>
</dbReference>
<keyword evidence="1" id="KW-1133">Transmembrane helix</keyword>